<sequence length="42" mass="4695">MFAQISGLLFAPPVVEYSKYESILLNIAIHLYPLCHSDISLS</sequence>
<organism evidence="1">
    <name type="scientific">Rhizophora mucronata</name>
    <name type="common">Asiatic mangrove</name>
    <dbReference type="NCBI Taxonomy" id="61149"/>
    <lineage>
        <taxon>Eukaryota</taxon>
        <taxon>Viridiplantae</taxon>
        <taxon>Streptophyta</taxon>
        <taxon>Embryophyta</taxon>
        <taxon>Tracheophyta</taxon>
        <taxon>Spermatophyta</taxon>
        <taxon>Magnoliopsida</taxon>
        <taxon>eudicotyledons</taxon>
        <taxon>Gunneridae</taxon>
        <taxon>Pentapetalae</taxon>
        <taxon>rosids</taxon>
        <taxon>fabids</taxon>
        <taxon>Malpighiales</taxon>
        <taxon>Rhizophoraceae</taxon>
        <taxon>Rhizophora</taxon>
    </lineage>
</organism>
<evidence type="ECO:0000313" key="1">
    <source>
        <dbReference type="EMBL" id="MBX25441.1"/>
    </source>
</evidence>
<accession>A0A2P2M5F0</accession>
<dbReference type="AlphaFoldDB" id="A0A2P2M5F0"/>
<proteinExistence type="predicted"/>
<dbReference type="EMBL" id="GGEC01044957">
    <property type="protein sequence ID" value="MBX25441.1"/>
    <property type="molecule type" value="Transcribed_RNA"/>
</dbReference>
<reference evidence="1" key="1">
    <citation type="submission" date="2018-02" db="EMBL/GenBank/DDBJ databases">
        <title>Rhizophora mucronata_Transcriptome.</title>
        <authorList>
            <person name="Meera S.P."/>
            <person name="Sreeshan A."/>
            <person name="Augustine A."/>
        </authorList>
    </citation>
    <scope>NUCLEOTIDE SEQUENCE</scope>
    <source>
        <tissue evidence="1">Leaf</tissue>
    </source>
</reference>
<name>A0A2P2M5F0_RHIMU</name>
<protein>
    <submittedName>
        <fullName evidence="1">Uncharacterized protein</fullName>
    </submittedName>
</protein>